<dbReference type="InterPro" id="IPR011057">
    <property type="entry name" value="Mss4-like_sf"/>
</dbReference>
<evidence type="ECO:0000256" key="2">
    <source>
        <dbReference type="ARBA" id="ARBA00022723"/>
    </source>
</evidence>
<dbReference type="GO" id="GO:0016846">
    <property type="term" value="F:carbon-sulfur lyase activity"/>
    <property type="evidence" value="ECO:0007669"/>
    <property type="project" value="InterPro"/>
</dbReference>
<evidence type="ECO:0000313" key="6">
    <source>
        <dbReference type="Proteomes" id="UP000219374"/>
    </source>
</evidence>
<name>A0A286DAD5_9GAMM</name>
<dbReference type="Proteomes" id="UP000219374">
    <property type="component" value="Unassembled WGS sequence"/>
</dbReference>
<sequence length="136" mass="14936">MTTQTYTGSCHCGDVKFEVDLDLAEGGGKCNCSICRKTRNWSASVKPDAFRLLSDTAATTDYFRNGVVHWPFCKTCGVRPYGYGDIPEAGGPFVSVQLACLDDVDSQALAEAPVRYANGRDNDWWHEPSDAEKAFL</sequence>
<keyword evidence="6" id="KW-1185">Reference proteome</keyword>
<evidence type="ECO:0000256" key="3">
    <source>
        <dbReference type="ARBA" id="ARBA00022833"/>
    </source>
</evidence>
<dbReference type="PANTHER" id="PTHR28620">
    <property type="entry name" value="CENTROMERE PROTEIN V"/>
    <property type="match status" value="1"/>
</dbReference>
<dbReference type="RefSeq" id="WP_097122775.1">
    <property type="nucleotide sequence ID" value="NZ_OCND01000007.1"/>
</dbReference>
<dbReference type="GO" id="GO:0046872">
    <property type="term" value="F:metal ion binding"/>
    <property type="evidence" value="ECO:0007669"/>
    <property type="project" value="UniProtKB-KW"/>
</dbReference>
<evidence type="ECO:0000256" key="1">
    <source>
        <dbReference type="ARBA" id="ARBA00005495"/>
    </source>
</evidence>
<comment type="similarity">
    <text evidence="1">Belongs to the Gfa family.</text>
</comment>
<evidence type="ECO:0000259" key="4">
    <source>
        <dbReference type="PROSITE" id="PS51891"/>
    </source>
</evidence>
<dbReference type="InterPro" id="IPR052355">
    <property type="entry name" value="CENP-V-like"/>
</dbReference>
<dbReference type="OrthoDB" id="9805575at2"/>
<dbReference type="SUPFAM" id="SSF51316">
    <property type="entry name" value="Mss4-like"/>
    <property type="match status" value="1"/>
</dbReference>
<feature type="domain" description="CENP-V/GFA" evidence="4">
    <location>
        <begin position="6"/>
        <end position="123"/>
    </location>
</feature>
<dbReference type="InterPro" id="IPR006913">
    <property type="entry name" value="CENP-V/GFA"/>
</dbReference>
<dbReference type="AlphaFoldDB" id="A0A286DAD5"/>
<reference evidence="5 6" key="1">
    <citation type="submission" date="2017-09" db="EMBL/GenBank/DDBJ databases">
        <authorList>
            <person name="Ehlers B."/>
            <person name="Leendertz F.H."/>
        </authorList>
    </citation>
    <scope>NUCLEOTIDE SEQUENCE [LARGE SCALE GENOMIC DNA]</scope>
    <source>
        <strain evidence="5 6">CGMCC 1.10978</strain>
    </source>
</reference>
<dbReference type="Pfam" id="PF04828">
    <property type="entry name" value="GFA"/>
    <property type="match status" value="1"/>
</dbReference>
<proteinExistence type="inferred from homology"/>
<dbReference type="PROSITE" id="PS51891">
    <property type="entry name" value="CENP_V_GFA"/>
    <property type="match status" value="1"/>
</dbReference>
<dbReference type="PANTHER" id="PTHR28620:SF1">
    <property type="entry name" value="CENP-V_GFA DOMAIN-CONTAINING PROTEIN"/>
    <property type="match status" value="1"/>
</dbReference>
<keyword evidence="2" id="KW-0479">Metal-binding</keyword>
<accession>A0A286DAD5</accession>
<dbReference type="Gene3D" id="2.170.150.70">
    <property type="match status" value="1"/>
</dbReference>
<organism evidence="5 6">
    <name type="scientific">Pseudoxanthomonas wuyuanensis</name>
    <dbReference type="NCBI Taxonomy" id="1073196"/>
    <lineage>
        <taxon>Bacteria</taxon>
        <taxon>Pseudomonadati</taxon>
        <taxon>Pseudomonadota</taxon>
        <taxon>Gammaproteobacteria</taxon>
        <taxon>Lysobacterales</taxon>
        <taxon>Lysobacteraceae</taxon>
        <taxon>Pseudoxanthomonas</taxon>
    </lineage>
</organism>
<keyword evidence="3" id="KW-0862">Zinc</keyword>
<dbReference type="EMBL" id="OCND01000007">
    <property type="protein sequence ID" value="SOD55604.1"/>
    <property type="molecule type" value="Genomic_DNA"/>
</dbReference>
<protein>
    <submittedName>
        <fullName evidence="5">Uncharacterized conserved protein</fullName>
    </submittedName>
</protein>
<evidence type="ECO:0000313" key="5">
    <source>
        <dbReference type="EMBL" id="SOD55604.1"/>
    </source>
</evidence>
<gene>
    <name evidence="5" type="ORF">SAMN06296416_107208</name>
</gene>